<dbReference type="Proteomes" id="UP000192660">
    <property type="component" value="Unassembled WGS sequence"/>
</dbReference>
<dbReference type="EMBL" id="FWWY01000001">
    <property type="protein sequence ID" value="SMC06688.1"/>
    <property type="molecule type" value="Genomic_DNA"/>
</dbReference>
<accession>A0A1W1WK31</accession>
<evidence type="ECO:0000313" key="3">
    <source>
        <dbReference type="EMBL" id="SMC06688.1"/>
    </source>
</evidence>
<evidence type="ECO:0000313" key="4">
    <source>
        <dbReference type="Proteomes" id="UP000192660"/>
    </source>
</evidence>
<organism evidence="3 4">
    <name type="scientific">Sulfobacillus thermosulfidooxidans (strain DSM 9293 / VKM B-1269 / AT-1)</name>
    <dbReference type="NCBI Taxonomy" id="929705"/>
    <lineage>
        <taxon>Bacteria</taxon>
        <taxon>Bacillati</taxon>
        <taxon>Bacillota</taxon>
        <taxon>Clostridia</taxon>
        <taxon>Eubacteriales</taxon>
        <taxon>Clostridiales Family XVII. Incertae Sedis</taxon>
        <taxon>Sulfobacillus</taxon>
    </lineage>
</organism>
<name>A0A1W1WK31_SULTA</name>
<sequence>MLTAKLKLHTTCETGQRLRDTANAYQNALNYPSHVTFENGKMSNPLKLHGLVYRELPERFALPSQLACSVSKQVGVTFKRLWTEVKQNAPHRKNGYSQKWYKNPKFTAQGCPHCDAKNRPDQALTFRCQKCTVTLGADLLGARNMTLRTLHIRQDWIGNGLFSTAPDGSDPEAKAKRLPGCWDCSGVEILGPPFGRGG</sequence>
<dbReference type="RefSeq" id="WP_051005337.1">
    <property type="nucleotide sequence ID" value="NZ_FWWY01000001.1"/>
</dbReference>
<protein>
    <submittedName>
        <fullName evidence="3">Transposase, putative, N-terminal domain-containing protein</fullName>
    </submittedName>
</protein>
<dbReference type="AlphaFoldDB" id="A0A1W1WK31"/>
<evidence type="ECO:0000256" key="1">
    <source>
        <dbReference type="ARBA" id="ARBA00023125"/>
    </source>
</evidence>
<keyword evidence="1" id="KW-0238">DNA-binding</keyword>
<dbReference type="Pfam" id="PF07282">
    <property type="entry name" value="Cas12f1-like_TNB"/>
    <property type="match status" value="1"/>
</dbReference>
<proteinExistence type="predicted"/>
<gene>
    <name evidence="3" type="ORF">SAMN00768000_2959</name>
</gene>
<dbReference type="InterPro" id="IPR010095">
    <property type="entry name" value="Cas12f1-like_TNB"/>
</dbReference>
<dbReference type="GO" id="GO:0003677">
    <property type="term" value="F:DNA binding"/>
    <property type="evidence" value="ECO:0007669"/>
    <property type="project" value="UniProtKB-KW"/>
</dbReference>
<dbReference type="STRING" id="28034.BFX07_10510"/>
<keyword evidence="4" id="KW-1185">Reference proteome</keyword>
<feature type="domain" description="Cas12f1-like TNB" evidence="2">
    <location>
        <begin position="103"/>
        <end position="145"/>
    </location>
</feature>
<evidence type="ECO:0000259" key="2">
    <source>
        <dbReference type="Pfam" id="PF07282"/>
    </source>
</evidence>
<reference evidence="4" key="1">
    <citation type="submission" date="2017-04" db="EMBL/GenBank/DDBJ databases">
        <authorList>
            <person name="Varghese N."/>
            <person name="Submissions S."/>
        </authorList>
    </citation>
    <scope>NUCLEOTIDE SEQUENCE [LARGE SCALE GENOMIC DNA]</scope>
    <source>
        <strain evidence="4">DSM 9293</strain>
    </source>
</reference>